<dbReference type="Pfam" id="PF18962">
    <property type="entry name" value="Por_Secre_tail"/>
    <property type="match status" value="1"/>
</dbReference>
<dbReference type="NCBIfam" id="TIGR04183">
    <property type="entry name" value="Por_Secre_tail"/>
    <property type="match status" value="1"/>
</dbReference>
<accession>A0A0W8FWU8</accession>
<reference evidence="2" key="1">
    <citation type="journal article" date="2015" name="Proc. Natl. Acad. Sci. U.S.A.">
        <title>Networks of energetic and metabolic interactions define dynamics in microbial communities.</title>
        <authorList>
            <person name="Embree M."/>
            <person name="Liu J.K."/>
            <person name="Al-Bassam M.M."/>
            <person name="Zengler K."/>
        </authorList>
    </citation>
    <scope>NUCLEOTIDE SEQUENCE</scope>
</reference>
<dbReference type="Gene3D" id="2.60.40.4070">
    <property type="match status" value="1"/>
</dbReference>
<name>A0A0W8FWU8_9ZZZZ</name>
<proteinExistence type="predicted"/>
<comment type="caution">
    <text evidence="2">The sequence shown here is derived from an EMBL/GenBank/DDBJ whole genome shotgun (WGS) entry which is preliminary data.</text>
</comment>
<sequence length="59" mass="6871">MELRVFDILGKVITTLVNEIKQPGYYEIEFDGGNFSSGVYFYQIISDEFVDTKKMVLLR</sequence>
<protein>
    <recommendedName>
        <fullName evidence="1">Secretion system C-terminal sorting domain-containing protein</fullName>
    </recommendedName>
</protein>
<evidence type="ECO:0000259" key="1">
    <source>
        <dbReference type="Pfam" id="PF18962"/>
    </source>
</evidence>
<feature type="domain" description="Secretion system C-terminal sorting" evidence="1">
    <location>
        <begin position="2"/>
        <end position="56"/>
    </location>
</feature>
<organism evidence="2">
    <name type="scientific">hydrocarbon metagenome</name>
    <dbReference type="NCBI Taxonomy" id="938273"/>
    <lineage>
        <taxon>unclassified sequences</taxon>
        <taxon>metagenomes</taxon>
        <taxon>ecological metagenomes</taxon>
    </lineage>
</organism>
<dbReference type="EMBL" id="LNQE01000729">
    <property type="protein sequence ID" value="KUG25273.1"/>
    <property type="molecule type" value="Genomic_DNA"/>
</dbReference>
<gene>
    <name evidence="2" type="ORF">ASZ90_004909</name>
</gene>
<evidence type="ECO:0000313" key="2">
    <source>
        <dbReference type="EMBL" id="KUG25273.1"/>
    </source>
</evidence>
<dbReference type="InterPro" id="IPR026444">
    <property type="entry name" value="Secre_tail"/>
</dbReference>
<dbReference type="AlphaFoldDB" id="A0A0W8FWU8"/>